<dbReference type="EMBL" id="FOVW01000006">
    <property type="protein sequence ID" value="SFO38228.1"/>
    <property type="molecule type" value="Genomic_DNA"/>
</dbReference>
<dbReference type="Proteomes" id="UP000199564">
    <property type="component" value="Unassembled WGS sequence"/>
</dbReference>
<name>A0A1I5GQF6_9BACT</name>
<dbReference type="STRING" id="226506.SAMN04488519_10611"/>
<dbReference type="RefSeq" id="WP_091653785.1">
    <property type="nucleotide sequence ID" value="NZ_FOVW01000006.1"/>
</dbReference>
<reference evidence="2" key="1">
    <citation type="submission" date="2016-10" db="EMBL/GenBank/DDBJ databases">
        <authorList>
            <person name="Varghese N."/>
            <person name="Submissions S."/>
        </authorList>
    </citation>
    <scope>NUCLEOTIDE SEQUENCE [LARGE SCALE GENOMIC DNA]</scope>
    <source>
        <strain evidence="2">DSM 15282</strain>
    </source>
</reference>
<evidence type="ECO:0000313" key="2">
    <source>
        <dbReference type="Proteomes" id="UP000199564"/>
    </source>
</evidence>
<protein>
    <submittedName>
        <fullName evidence="1">Uncharacterized protein</fullName>
    </submittedName>
</protein>
<dbReference type="AlphaFoldDB" id="A0A1I5GQF6"/>
<gene>
    <name evidence="1" type="ORF">SAMN04488519_10611</name>
</gene>
<organism evidence="1 2">
    <name type="scientific">Algoriphagus ornithinivorans</name>
    <dbReference type="NCBI Taxonomy" id="226506"/>
    <lineage>
        <taxon>Bacteria</taxon>
        <taxon>Pseudomonadati</taxon>
        <taxon>Bacteroidota</taxon>
        <taxon>Cytophagia</taxon>
        <taxon>Cytophagales</taxon>
        <taxon>Cyclobacteriaceae</taxon>
        <taxon>Algoriphagus</taxon>
    </lineage>
</organism>
<sequence>MDLSYLIALNPLKIFVSHNHKVQSSLKIIQMKKNYFFAKSFLILAASSLIVTSCMTDTEGPLKESLLTEKALEVTNSEGGENLRKGGFVEYKDSFTNQINPSGTFPNLFLPGYGEGKARSMGNVYSFINQVVTGELTSEGAPVSQFFADDLAAFGVTDLDEKVHSVTVNDAGHALFFESKTNVATPIAPDRVEFEAKLIVLGGTKKFKNATGEGKVTGFYNPVTGRGESTVTALIKLN</sequence>
<evidence type="ECO:0000313" key="1">
    <source>
        <dbReference type="EMBL" id="SFO38228.1"/>
    </source>
</evidence>
<accession>A0A1I5GQF6</accession>
<proteinExistence type="predicted"/>
<keyword evidence="2" id="KW-1185">Reference proteome</keyword>